<evidence type="ECO:0000256" key="4">
    <source>
        <dbReference type="ARBA" id="ARBA00023002"/>
    </source>
</evidence>
<comment type="similarity">
    <text evidence="1">Belongs to the FMO family.</text>
</comment>
<keyword evidence="3" id="KW-0274">FAD</keyword>
<evidence type="ECO:0000313" key="8">
    <source>
        <dbReference type="Proteomes" id="UP001408356"/>
    </source>
</evidence>
<dbReference type="Gene3D" id="3.50.50.60">
    <property type="entry name" value="FAD/NAD(P)-binding domain"/>
    <property type="match status" value="2"/>
</dbReference>
<reference evidence="7 8" key="1">
    <citation type="journal article" date="2024" name="J. Plant Pathol.">
        <title>Sequence and assembly of the genome of Seiridium unicorne, isolate CBS 538.82, causal agent of cypress canker disease.</title>
        <authorList>
            <person name="Scali E."/>
            <person name="Rocca G.D."/>
            <person name="Danti R."/>
            <person name="Garbelotto M."/>
            <person name="Barberini S."/>
            <person name="Baroncelli R."/>
            <person name="Emiliani G."/>
        </authorList>
    </citation>
    <scope>NUCLEOTIDE SEQUENCE [LARGE SCALE GENOMIC DNA]</scope>
    <source>
        <strain evidence="7 8">BM-138-508</strain>
    </source>
</reference>
<accession>A0ABR2UYP0</accession>
<keyword evidence="2" id="KW-0285">Flavoprotein</keyword>
<evidence type="ECO:0000256" key="2">
    <source>
        <dbReference type="ARBA" id="ARBA00022630"/>
    </source>
</evidence>
<name>A0ABR2UYP0_9PEZI</name>
<dbReference type="InterPro" id="IPR036188">
    <property type="entry name" value="FAD/NAD-bd_sf"/>
</dbReference>
<dbReference type="PRINTS" id="PR00419">
    <property type="entry name" value="ADXRDTASE"/>
</dbReference>
<dbReference type="SUPFAM" id="SSF51905">
    <property type="entry name" value="FAD/NAD(P)-binding domain"/>
    <property type="match status" value="2"/>
</dbReference>
<organism evidence="7 8">
    <name type="scientific">Seiridium unicorne</name>
    <dbReference type="NCBI Taxonomy" id="138068"/>
    <lineage>
        <taxon>Eukaryota</taxon>
        <taxon>Fungi</taxon>
        <taxon>Dikarya</taxon>
        <taxon>Ascomycota</taxon>
        <taxon>Pezizomycotina</taxon>
        <taxon>Sordariomycetes</taxon>
        <taxon>Xylariomycetidae</taxon>
        <taxon>Amphisphaeriales</taxon>
        <taxon>Sporocadaceae</taxon>
        <taxon>Seiridium</taxon>
    </lineage>
</organism>
<dbReference type="Proteomes" id="UP001408356">
    <property type="component" value="Unassembled WGS sequence"/>
</dbReference>
<proteinExistence type="inferred from homology"/>
<feature type="region of interest" description="Disordered" evidence="5">
    <location>
        <begin position="604"/>
        <end position="639"/>
    </location>
</feature>
<keyword evidence="6" id="KW-0472">Membrane</keyword>
<comment type="caution">
    <text evidence="7">The sequence shown here is derived from an EMBL/GenBank/DDBJ whole genome shotgun (WGS) entry which is preliminary data.</text>
</comment>
<feature type="transmembrane region" description="Helical" evidence="6">
    <location>
        <begin position="101"/>
        <end position="125"/>
    </location>
</feature>
<evidence type="ECO:0000256" key="3">
    <source>
        <dbReference type="ARBA" id="ARBA00022827"/>
    </source>
</evidence>
<dbReference type="InterPro" id="IPR020946">
    <property type="entry name" value="Flavin_mOase-like"/>
</dbReference>
<dbReference type="PANTHER" id="PTHR23023">
    <property type="entry name" value="DIMETHYLANILINE MONOOXYGENASE"/>
    <property type="match status" value="1"/>
</dbReference>
<dbReference type="Pfam" id="PF00743">
    <property type="entry name" value="FMO-like"/>
    <property type="match status" value="1"/>
</dbReference>
<protein>
    <submittedName>
        <fullName evidence="7">SMP-LTD domain-containing protein</fullName>
    </submittedName>
</protein>
<keyword evidence="8" id="KW-1185">Reference proteome</keyword>
<evidence type="ECO:0000256" key="5">
    <source>
        <dbReference type="SAM" id="MobiDB-lite"/>
    </source>
</evidence>
<evidence type="ECO:0000256" key="6">
    <source>
        <dbReference type="SAM" id="Phobius"/>
    </source>
</evidence>
<keyword evidence="6" id="KW-1133">Transmembrane helix</keyword>
<sequence>MAPNPIMIPRKPVPKSAPPNQSDSRRTSPGHTKTLVAASVLVLLVATVHWARRWLLSGAAIETLLILYANGENDRILPSVPLWSLLSTLNLIYAVSSTSWLLYALFTVACYPVILLTSLAQFPAVGHVFRRFLRKTLGKDPHFIRDQLALFNLPALEIDTEVNGLFVIRGVTISLSSLTIVAHGIEVGIKITNDIELAICVDDVTVQLFRRIEIGDVFANIKGGKFEMTLGEVDDDPMDDSLSVDSVFLGDTPLLRAATAGSGGFKDRPKLRESLTGGSFMKDTTAQDGYQGVTSLSPADKLADEEYRQRLTEIRTTSAIYQSRQLARKRALEDEEFNLTNDKDMRAAISAELHSLPSIAHPPSRSVRVTTLQTMSPPYMRRFMHRLPFLLRLLLAPLSYFHPISFSSINAAGSGQWVSELLKQEVFKQYIETSAELRRLHRRVSTWLADANFCMQLTDIDALGSVPLSTSYDIVAYLKFNDVMAYRTTQQSGAITQVVRLGGADATFTIPSYLLPHHEHIIPPKPSPTEKEELKIEVTEADGIPQAVQAVEDLKKAQKDESSIGMSVHASLPATFDQTLLNFIAALVKATKIIEIEKEIADVEQRSARSSVSTSADTDSVPNSPTSDGESSTSEASAKAKVGMKDVAGFKMMARNIRQNLKDGSYNTTIKEFAKEIHQNTKDGMKKAVVGGLVNDRWIARIVGKTAATLQKAQGDLGYSGGIPIPLAPYRGTEDMPSKFRSRKAWPLRSKSIKLRDQPPRLVVGPRTRNTIQIGHKFPSHSTTTKGMFHDALGSSGPSQPPADGPLIFSMVALLLVKTPAYACKLAMAPAHRRVAVIGAGPAGAIATDALVKEQAFEAVRVFDRRAGIGGTWIHTPHLPASIPSLKQVLAGTADKPVTLPPLLPAVTPVSEEVNSHQLRFSDTAIHENLHSNITPQIMSYSSYPFPNTLSPRSLAEYGPGAPFRHHATIRDWVEGIFKSNGHEKLVELNITVERAVKEGGEWVLTLRKESNGRNYWWREKFDALVVATGHYNIPWFPEVEGLAEWDQKLPGSVVHSKHFRGPKQYAGKRVVVVGASVSSHEIIHEILEAAESPVYSAIRGEPIPAFGWEPFDHPKIVERVKNAYRRLPGVWQHTWDIEDPSLTFVGMLGGGFTFRVYEYQAVAVARHLAGRAAVLPPITEQLEWERARAAEKKGGKDYYSIAPNYSDFFELLRSIAGEPAEGTTGRKLEPFREDWTELWQGMVSHKIEGWRRKRRRAQEELDAGRVRAKP</sequence>
<feature type="transmembrane region" description="Helical" evidence="6">
    <location>
        <begin position="76"/>
        <end position="95"/>
    </location>
</feature>
<dbReference type="EMBL" id="JARVKF010000299">
    <property type="protein sequence ID" value="KAK9419717.1"/>
    <property type="molecule type" value="Genomic_DNA"/>
</dbReference>
<keyword evidence="4" id="KW-0560">Oxidoreductase</keyword>
<feature type="compositionally biased region" description="Low complexity" evidence="5">
    <location>
        <begin position="630"/>
        <end position="639"/>
    </location>
</feature>
<feature type="compositionally biased region" description="Polar residues" evidence="5">
    <location>
        <begin position="18"/>
        <end position="30"/>
    </location>
</feature>
<evidence type="ECO:0000313" key="7">
    <source>
        <dbReference type="EMBL" id="KAK9419717.1"/>
    </source>
</evidence>
<gene>
    <name evidence="7" type="ORF">SUNI508_07203</name>
</gene>
<feature type="compositionally biased region" description="Low complexity" evidence="5">
    <location>
        <begin position="608"/>
        <end position="621"/>
    </location>
</feature>
<feature type="transmembrane region" description="Helical" evidence="6">
    <location>
        <begin position="35"/>
        <end position="55"/>
    </location>
</feature>
<feature type="region of interest" description="Disordered" evidence="5">
    <location>
        <begin position="1"/>
        <end position="30"/>
    </location>
</feature>
<dbReference type="InterPro" id="IPR050346">
    <property type="entry name" value="FMO-like"/>
</dbReference>
<keyword evidence="6" id="KW-0812">Transmembrane</keyword>
<evidence type="ECO:0000256" key="1">
    <source>
        <dbReference type="ARBA" id="ARBA00009183"/>
    </source>
</evidence>